<dbReference type="PIRSF" id="PIRSF035042">
    <property type="entry name" value="UCP035042_thirdx"/>
    <property type="match status" value="1"/>
</dbReference>
<dbReference type="SUPFAM" id="SSF52833">
    <property type="entry name" value="Thioredoxin-like"/>
    <property type="match status" value="1"/>
</dbReference>
<sequence length="306" mass="32156">MEPEPGARCSALSAAVGEEQAGSAPRAAGWVALEQNGPWGAKAFTASHLDRDLGAAIETAAAMAGVRPSLVRRPGRHADHHTPGRHRLLVAHALPGRSWLLSAEIDDPAEVLSLDWRAVAEGDLDAARSSVAGLVPADEAHLLVCTNGTRDVCCAVTGRPVAAAAALAHPGRVWEATHTSGHRFAPTAVLLPHGTLHGRLDGESAAALLTAAGRGETVLPGTRGRSAWSPAGQVADHAVRMETGELALDALTVSPIGEAFLVRHRDGRSWRVDVRSEEVAEVRRPESCGKPALPMSRWRVHSVTPR</sequence>
<organism evidence="1">
    <name type="scientific">uncultured Nocardioidaceae bacterium</name>
    <dbReference type="NCBI Taxonomy" id="253824"/>
    <lineage>
        <taxon>Bacteria</taxon>
        <taxon>Bacillati</taxon>
        <taxon>Actinomycetota</taxon>
        <taxon>Actinomycetes</taxon>
        <taxon>Propionibacteriales</taxon>
        <taxon>Nocardioidaceae</taxon>
        <taxon>environmental samples</taxon>
    </lineage>
</organism>
<gene>
    <name evidence="1" type="ORF">AVDCRST_MAG47-880</name>
</gene>
<protein>
    <submittedName>
        <fullName evidence="1">Diguanylate cyclase/phosphodiesterase (GGDEF &amp; EAL domains) with PAS/PAC sensor(S)</fullName>
    </submittedName>
</protein>
<dbReference type="InterPro" id="IPR010350">
    <property type="entry name" value="Aim32/Apd1-like_bac"/>
</dbReference>
<evidence type="ECO:0000313" key="1">
    <source>
        <dbReference type="EMBL" id="CAA9368440.1"/>
    </source>
</evidence>
<name>A0A6J4MTN8_9ACTN</name>
<accession>A0A6J4MTN8</accession>
<proteinExistence type="predicted"/>
<dbReference type="Pfam" id="PF06999">
    <property type="entry name" value="Suc_Fer-like"/>
    <property type="match status" value="1"/>
</dbReference>
<dbReference type="InterPro" id="IPR009737">
    <property type="entry name" value="Aim32/Apd1-like"/>
</dbReference>
<dbReference type="InterPro" id="IPR036249">
    <property type="entry name" value="Thioredoxin-like_sf"/>
</dbReference>
<dbReference type="EMBL" id="CADCUK010000063">
    <property type="protein sequence ID" value="CAA9368440.1"/>
    <property type="molecule type" value="Genomic_DNA"/>
</dbReference>
<reference evidence="1" key="1">
    <citation type="submission" date="2020-02" db="EMBL/GenBank/DDBJ databases">
        <authorList>
            <person name="Meier V. D."/>
        </authorList>
    </citation>
    <scope>NUCLEOTIDE SEQUENCE</scope>
    <source>
        <strain evidence="1">AVDCRST_MAG47</strain>
    </source>
</reference>
<dbReference type="AlphaFoldDB" id="A0A6J4MTN8"/>